<comment type="caution">
    <text evidence="1">The sequence shown here is derived from an EMBL/GenBank/DDBJ whole genome shotgun (WGS) entry which is preliminary data.</text>
</comment>
<dbReference type="EMBL" id="DACWHX010000006">
    <property type="protein sequence ID" value="HAU1879845.1"/>
    <property type="molecule type" value="Genomic_DNA"/>
</dbReference>
<dbReference type="Proteomes" id="UP000866496">
    <property type="component" value="Unassembled WGS sequence"/>
</dbReference>
<protein>
    <submittedName>
        <fullName evidence="1">Uncharacterized protein</fullName>
    </submittedName>
</protein>
<gene>
    <name evidence="1" type="ORF">JBJ86_06225</name>
</gene>
<proteinExistence type="predicted"/>
<evidence type="ECO:0000313" key="1">
    <source>
        <dbReference type="EMBL" id="HAU1879845.1"/>
    </source>
</evidence>
<reference evidence="1" key="1">
    <citation type="journal article" date="2018" name="Genome Biol.">
        <title>SKESA: strategic k-mer extension for scrupulous assemblies.</title>
        <authorList>
            <person name="Souvorov A."/>
            <person name="Agarwala R."/>
            <person name="Lipman D.J."/>
        </authorList>
    </citation>
    <scope>NUCLEOTIDE SEQUENCE</scope>
    <source>
        <strain evidence="1">AZ00058701</strain>
    </source>
</reference>
<dbReference type="AlphaFoldDB" id="A0AAN5PIJ7"/>
<sequence>MRLIVSLLGKIILCIGCSYFFKAIMSNETSSRSFMSNILSLMGQDGNGINDVSFFSEITTKT</sequence>
<evidence type="ECO:0000313" key="2">
    <source>
        <dbReference type="Proteomes" id="UP000866496"/>
    </source>
</evidence>
<name>A0AAN5PIJ7_LEGPN</name>
<reference evidence="1" key="2">
    <citation type="submission" date="2019-10" db="EMBL/GenBank/DDBJ databases">
        <authorList>
            <consortium name="NCBI Pathogen Detection Project"/>
        </authorList>
    </citation>
    <scope>NUCLEOTIDE SEQUENCE</scope>
    <source>
        <strain evidence="1">AZ00058701</strain>
    </source>
</reference>
<accession>A0AAN5PIJ7</accession>
<organism evidence="1 2">
    <name type="scientific">Legionella pneumophila</name>
    <dbReference type="NCBI Taxonomy" id="446"/>
    <lineage>
        <taxon>Bacteria</taxon>
        <taxon>Pseudomonadati</taxon>
        <taxon>Pseudomonadota</taxon>
        <taxon>Gammaproteobacteria</taxon>
        <taxon>Legionellales</taxon>
        <taxon>Legionellaceae</taxon>
        <taxon>Legionella</taxon>
    </lineage>
</organism>